<name>A0A4Q8BF52_9ACTN</name>
<protein>
    <submittedName>
        <fullName evidence="2">Transposase</fullName>
    </submittedName>
</protein>
<dbReference type="PANTHER" id="PTHR46637">
    <property type="entry name" value="TIS1421-TRANSPOSASE PROTEIN A"/>
    <property type="match status" value="1"/>
</dbReference>
<evidence type="ECO:0000259" key="1">
    <source>
        <dbReference type="Pfam" id="PF13340"/>
    </source>
</evidence>
<comment type="caution">
    <text evidence="2">The sequence shown here is derived from an EMBL/GenBank/DDBJ whole genome shotgun (WGS) entry which is preliminary data.</text>
</comment>
<feature type="domain" description="Insertion element IS402-like" evidence="1">
    <location>
        <begin position="20"/>
        <end position="92"/>
    </location>
</feature>
<evidence type="ECO:0000313" key="3">
    <source>
        <dbReference type="Proteomes" id="UP000294114"/>
    </source>
</evidence>
<dbReference type="PANTHER" id="PTHR46637:SF1">
    <property type="entry name" value="BLL5188 PROTEIN"/>
    <property type="match status" value="1"/>
</dbReference>
<dbReference type="InterPro" id="IPR025161">
    <property type="entry name" value="IS402-like_dom"/>
</dbReference>
<dbReference type="EMBL" id="SHLD01000001">
    <property type="protein sequence ID" value="RZU75863.1"/>
    <property type="molecule type" value="Genomic_DNA"/>
</dbReference>
<dbReference type="InterPro" id="IPR052909">
    <property type="entry name" value="Transposase_6_like"/>
</dbReference>
<evidence type="ECO:0000313" key="2">
    <source>
        <dbReference type="EMBL" id="RZU75863.1"/>
    </source>
</evidence>
<dbReference type="Proteomes" id="UP000294114">
    <property type="component" value="Unassembled WGS sequence"/>
</dbReference>
<dbReference type="Pfam" id="PF13340">
    <property type="entry name" value="DUF4096"/>
    <property type="match status" value="1"/>
</dbReference>
<dbReference type="OrthoDB" id="4546548at2"/>
<organism evidence="2 3">
    <name type="scientific">Micromonospora kangleipakensis</name>
    <dbReference type="NCBI Taxonomy" id="1077942"/>
    <lineage>
        <taxon>Bacteria</taxon>
        <taxon>Bacillati</taxon>
        <taxon>Actinomycetota</taxon>
        <taxon>Actinomycetes</taxon>
        <taxon>Micromonosporales</taxon>
        <taxon>Micromonosporaceae</taxon>
        <taxon>Micromonospora</taxon>
    </lineage>
</organism>
<accession>A0A4Q8BF52</accession>
<reference evidence="2 3" key="1">
    <citation type="submission" date="2019-02" db="EMBL/GenBank/DDBJ databases">
        <title>Sequencing the genomes of 1000 actinobacteria strains.</title>
        <authorList>
            <person name="Klenk H.-P."/>
        </authorList>
    </citation>
    <scope>NUCLEOTIDE SEQUENCE [LARGE SCALE GENOMIC DNA]</scope>
    <source>
        <strain evidence="2 3">DSM 45612</strain>
    </source>
</reference>
<keyword evidence="3" id="KW-1185">Reference proteome</keyword>
<sequence>MHTVRWTVPSTSVVSGRFELTEVEYARIAPLLPAMIPRRGVRWRDHRQVINGIVFRVGTGVPWRDVPARYGPWKTLYKRFARWQEDGTWARIEAMLQADADAAGDLDWHGKADSTIVRAHQHAAGARKGG</sequence>
<proteinExistence type="predicted"/>
<dbReference type="NCBIfam" id="NF033580">
    <property type="entry name" value="transpos_IS5_3"/>
    <property type="match status" value="1"/>
</dbReference>
<gene>
    <name evidence="2" type="ORF">EV384_4435</name>
</gene>
<dbReference type="AlphaFoldDB" id="A0A4Q8BF52"/>